<dbReference type="CDD" id="cd16075">
    <property type="entry name" value="ORC6_CTD"/>
    <property type="match status" value="1"/>
</dbReference>
<evidence type="ECO:0000313" key="11">
    <source>
        <dbReference type="Proteomes" id="UP000789524"/>
    </source>
</evidence>
<feature type="region of interest" description="Disordered" evidence="7">
    <location>
        <begin position="272"/>
        <end position="297"/>
    </location>
</feature>
<evidence type="ECO:0000256" key="1">
    <source>
        <dbReference type="ARBA" id="ARBA00004123"/>
    </source>
</evidence>
<gene>
    <name evidence="10" type="ORF">DCHRY22_LOCUS9577</name>
</gene>
<feature type="coiled-coil region" evidence="6">
    <location>
        <begin position="207"/>
        <end position="265"/>
    </location>
</feature>
<name>A0A8J2VTX0_9NEOP</name>
<sequence length="307" mass="35513">MTAIRIGFTEPTEKINMSSTMILRQEINFNIINLFNSKAAEFERLLQTKLTGNILSDTSKTVICLDLAAEIFDVDLDRKSAIKYSGLKGPSYNNNRKTVENLLDLKSDRLTVQFLCLSLQCTGLQSLAENILQEYQKQAKTEIDLNLPQYVCMAVHQASRINKVKLAKSKLVEKSRLKLSQWSKMDSEWTKFVDDKFDTLKRKGKPLKNMENNDQIENMEVDQISEEKPSEPKIEPYEDWKKRMLEAAYRELRELEMKEKDAVDKKDCLFVSPRRSPRKTPQKFSPYKSPRPIVPPGGIRLLFPKDL</sequence>
<accession>A0A8J2VTX0</accession>
<evidence type="ECO:0000256" key="3">
    <source>
        <dbReference type="ARBA" id="ARBA00022705"/>
    </source>
</evidence>
<keyword evidence="4" id="KW-0238">DNA-binding</keyword>
<evidence type="ECO:0000256" key="6">
    <source>
        <dbReference type="SAM" id="Coils"/>
    </source>
</evidence>
<evidence type="ECO:0000313" key="10">
    <source>
        <dbReference type="EMBL" id="CAG9570996.1"/>
    </source>
</evidence>
<evidence type="ECO:0000259" key="8">
    <source>
        <dbReference type="Pfam" id="PF05460"/>
    </source>
</evidence>
<feature type="domain" description="ORC6 first cyclin-like" evidence="8">
    <location>
        <begin position="37"/>
        <end position="106"/>
    </location>
</feature>
<evidence type="ECO:0000256" key="7">
    <source>
        <dbReference type="SAM" id="MobiDB-lite"/>
    </source>
</evidence>
<keyword evidence="5" id="KW-0539">Nucleus</keyword>
<dbReference type="PANTHER" id="PTHR13394:SF0">
    <property type="entry name" value="ORIGIN RECOGNITION COMPLEX SUBUNIT 6"/>
    <property type="match status" value="1"/>
</dbReference>
<reference evidence="10" key="1">
    <citation type="submission" date="2021-09" db="EMBL/GenBank/DDBJ databases">
        <authorList>
            <person name="Martin H S."/>
        </authorList>
    </citation>
    <scope>NUCLEOTIDE SEQUENCE</scope>
</reference>
<evidence type="ECO:0000259" key="9">
    <source>
        <dbReference type="Pfam" id="PF21913"/>
    </source>
</evidence>
<dbReference type="InterPro" id="IPR008721">
    <property type="entry name" value="ORC6_cyclin_first"/>
</dbReference>
<keyword evidence="3" id="KW-0235">DNA replication</keyword>
<organism evidence="10 11">
    <name type="scientific">Danaus chrysippus</name>
    <name type="common">African queen</name>
    <dbReference type="NCBI Taxonomy" id="151541"/>
    <lineage>
        <taxon>Eukaryota</taxon>
        <taxon>Metazoa</taxon>
        <taxon>Ecdysozoa</taxon>
        <taxon>Arthropoda</taxon>
        <taxon>Hexapoda</taxon>
        <taxon>Insecta</taxon>
        <taxon>Pterygota</taxon>
        <taxon>Neoptera</taxon>
        <taxon>Endopterygota</taxon>
        <taxon>Lepidoptera</taxon>
        <taxon>Glossata</taxon>
        <taxon>Ditrysia</taxon>
        <taxon>Papilionoidea</taxon>
        <taxon>Nymphalidae</taxon>
        <taxon>Danainae</taxon>
        <taxon>Danaini</taxon>
        <taxon>Danaina</taxon>
        <taxon>Danaus</taxon>
        <taxon>Anosia</taxon>
    </lineage>
</organism>
<evidence type="ECO:0000256" key="2">
    <source>
        <dbReference type="ARBA" id="ARBA00010840"/>
    </source>
</evidence>
<comment type="caution">
    <text evidence="10">The sequence shown here is derived from an EMBL/GenBank/DDBJ whole genome shotgun (WGS) entry which is preliminary data.</text>
</comment>
<dbReference type="EMBL" id="CAKASE010000066">
    <property type="protein sequence ID" value="CAG9570996.1"/>
    <property type="molecule type" value="Genomic_DNA"/>
</dbReference>
<dbReference type="Gene3D" id="1.10.472.10">
    <property type="entry name" value="Cyclin-like"/>
    <property type="match status" value="1"/>
</dbReference>
<dbReference type="Pfam" id="PF21913">
    <property type="entry name" value="ORC6_2nd"/>
    <property type="match status" value="1"/>
</dbReference>
<feature type="domain" description="ORC6 second cyclin-like" evidence="9">
    <location>
        <begin position="110"/>
        <end position="192"/>
    </location>
</feature>
<dbReference type="InterPro" id="IPR054113">
    <property type="entry name" value="ORC6_cyclin-like_2nd"/>
</dbReference>
<comment type="subcellular location">
    <subcellularLocation>
        <location evidence="1">Nucleus</location>
    </subcellularLocation>
</comment>
<dbReference type="AlphaFoldDB" id="A0A8J2VTX0"/>
<protein>
    <submittedName>
        <fullName evidence="10">(African queen) hypothetical protein</fullName>
    </submittedName>
</protein>
<keyword evidence="6" id="KW-0175">Coiled coil</keyword>
<dbReference type="Proteomes" id="UP000789524">
    <property type="component" value="Unassembled WGS sequence"/>
</dbReference>
<dbReference type="GO" id="GO:0003677">
    <property type="term" value="F:DNA binding"/>
    <property type="evidence" value="ECO:0007669"/>
    <property type="project" value="UniProtKB-KW"/>
</dbReference>
<dbReference type="GO" id="GO:0005664">
    <property type="term" value="C:nuclear origin of replication recognition complex"/>
    <property type="evidence" value="ECO:0007669"/>
    <property type="project" value="InterPro"/>
</dbReference>
<dbReference type="CDD" id="cd11583">
    <property type="entry name" value="Orc6_mid"/>
    <property type="match status" value="1"/>
</dbReference>
<comment type="similarity">
    <text evidence="2">Belongs to the ORC6 family.</text>
</comment>
<dbReference type="InterPro" id="IPR020529">
    <property type="entry name" value="ORC6_met/pln"/>
</dbReference>
<dbReference type="OrthoDB" id="5552484at2759"/>
<proteinExistence type="inferred from homology"/>
<evidence type="ECO:0000256" key="4">
    <source>
        <dbReference type="ARBA" id="ARBA00023125"/>
    </source>
</evidence>
<keyword evidence="11" id="KW-1185">Reference proteome</keyword>
<dbReference type="GO" id="GO:0006270">
    <property type="term" value="P:DNA replication initiation"/>
    <property type="evidence" value="ECO:0007669"/>
    <property type="project" value="TreeGrafter"/>
</dbReference>
<evidence type="ECO:0000256" key="5">
    <source>
        <dbReference type="ARBA" id="ARBA00023242"/>
    </source>
</evidence>
<dbReference type="Pfam" id="PF05460">
    <property type="entry name" value="ORC6"/>
    <property type="match status" value="1"/>
</dbReference>
<dbReference type="PANTHER" id="PTHR13394">
    <property type="entry name" value="ORIGIN RECOGNITION COMPLEX SUBUNIT 6"/>
    <property type="match status" value="1"/>
</dbReference>